<evidence type="ECO:0000256" key="1">
    <source>
        <dbReference type="ARBA" id="ARBA00022676"/>
    </source>
</evidence>
<reference evidence="5 6" key="1">
    <citation type="submission" date="2020-08" db="EMBL/GenBank/DDBJ databases">
        <title>Sequencing the genomes of 1000 actinobacteria strains.</title>
        <authorList>
            <person name="Klenk H.-P."/>
        </authorList>
    </citation>
    <scope>NUCLEOTIDE SEQUENCE [LARGE SCALE GENOMIC DNA]</scope>
    <source>
        <strain evidence="5 6">DSM 43851</strain>
    </source>
</reference>
<feature type="domain" description="Glycosyl transferase family 1" evidence="3">
    <location>
        <begin position="188"/>
        <end position="352"/>
    </location>
</feature>
<dbReference type="CDD" id="cd03801">
    <property type="entry name" value="GT4_PimA-like"/>
    <property type="match status" value="1"/>
</dbReference>
<proteinExistence type="predicted"/>
<dbReference type="SUPFAM" id="SSF53756">
    <property type="entry name" value="UDP-Glycosyltransferase/glycogen phosphorylase"/>
    <property type="match status" value="1"/>
</dbReference>
<dbReference type="InterPro" id="IPR028098">
    <property type="entry name" value="Glyco_trans_4-like_N"/>
</dbReference>
<gene>
    <name evidence="5" type="ORF">BJ998_009382</name>
</gene>
<dbReference type="RefSeq" id="WP_184870583.1">
    <property type="nucleotide sequence ID" value="NZ_BAAAWY010000056.1"/>
</dbReference>
<evidence type="ECO:0000256" key="2">
    <source>
        <dbReference type="ARBA" id="ARBA00022679"/>
    </source>
</evidence>
<dbReference type="Gene3D" id="3.40.50.2000">
    <property type="entry name" value="Glycogen Phosphorylase B"/>
    <property type="match status" value="2"/>
</dbReference>
<dbReference type="Pfam" id="PF00534">
    <property type="entry name" value="Glycos_transf_1"/>
    <property type="match status" value="1"/>
</dbReference>
<dbReference type="AlphaFoldDB" id="A0A7W9KSX6"/>
<dbReference type="Proteomes" id="UP000585638">
    <property type="component" value="Unassembled WGS sequence"/>
</dbReference>
<evidence type="ECO:0000313" key="6">
    <source>
        <dbReference type="Proteomes" id="UP000585638"/>
    </source>
</evidence>
<dbReference type="PANTHER" id="PTHR12526:SF635">
    <property type="entry name" value="GLYCOSYL TRANSFERASE GROUP 1"/>
    <property type="match status" value="1"/>
</dbReference>
<evidence type="ECO:0000313" key="5">
    <source>
        <dbReference type="EMBL" id="MBB5898123.1"/>
    </source>
</evidence>
<keyword evidence="2 5" id="KW-0808">Transferase</keyword>
<organism evidence="5 6">
    <name type="scientific">Kutzneria kofuensis</name>
    <dbReference type="NCBI Taxonomy" id="103725"/>
    <lineage>
        <taxon>Bacteria</taxon>
        <taxon>Bacillati</taxon>
        <taxon>Actinomycetota</taxon>
        <taxon>Actinomycetes</taxon>
        <taxon>Pseudonocardiales</taxon>
        <taxon>Pseudonocardiaceae</taxon>
        <taxon>Kutzneria</taxon>
    </lineage>
</organism>
<evidence type="ECO:0000259" key="4">
    <source>
        <dbReference type="Pfam" id="PF13439"/>
    </source>
</evidence>
<dbReference type="PANTHER" id="PTHR12526">
    <property type="entry name" value="GLYCOSYLTRANSFERASE"/>
    <property type="match status" value="1"/>
</dbReference>
<comment type="caution">
    <text evidence="5">The sequence shown here is derived from an EMBL/GenBank/DDBJ whole genome shotgun (WGS) entry which is preliminary data.</text>
</comment>
<sequence length="379" mass="41083">MHLGLMTPEWFEDEPGGGIGTYCRVTAAAVAALGHRVTVFAATARDGRAADAGVRPVVCDPADAFGCAQAFRDAWLDLPAADRPDVIEAADYCGVAALVAESPGAPPVTTRLHLPLELLIRRNGGGRIYRDDQRRMDLERRQVRHSAQLTSPSRWLAREAVALWDLPEPPVVIPNPVAADWLVPAPAARRDGPPRLLYFGRMEHRKGVLTLAEAVARHFAAPAELTFAGGDTRWQGRSVTDLVRDRLQDRPAGVDCRFLPAQPPAAMRAEIDRCDLVVLPSRYENFPYTCLEAMARGKPVLATAGSGFDDIVRPGRTGWLVPPDDPDALADALAACLADPERLALAGREARRDVARLVAGQVVPTLVARYRMVVKEPVG</sequence>
<accession>A0A7W9KSX6</accession>
<name>A0A7W9KSX6_9PSEU</name>
<dbReference type="Pfam" id="PF13439">
    <property type="entry name" value="Glyco_transf_4"/>
    <property type="match status" value="1"/>
</dbReference>
<keyword evidence="6" id="KW-1185">Reference proteome</keyword>
<dbReference type="GO" id="GO:0016757">
    <property type="term" value="F:glycosyltransferase activity"/>
    <property type="evidence" value="ECO:0007669"/>
    <property type="project" value="UniProtKB-KW"/>
</dbReference>
<dbReference type="EMBL" id="JACHIR010000005">
    <property type="protein sequence ID" value="MBB5898123.1"/>
    <property type="molecule type" value="Genomic_DNA"/>
</dbReference>
<keyword evidence="1" id="KW-0328">Glycosyltransferase</keyword>
<dbReference type="InterPro" id="IPR001296">
    <property type="entry name" value="Glyco_trans_1"/>
</dbReference>
<feature type="domain" description="Glycosyltransferase subfamily 4-like N-terminal" evidence="4">
    <location>
        <begin position="17"/>
        <end position="179"/>
    </location>
</feature>
<evidence type="ECO:0000259" key="3">
    <source>
        <dbReference type="Pfam" id="PF00534"/>
    </source>
</evidence>
<protein>
    <submittedName>
        <fullName evidence="5">Glycosyltransferase involved in cell wall biosynthesis</fullName>
    </submittedName>
</protein>